<dbReference type="EMBL" id="JAVFWL010000006">
    <property type="protein sequence ID" value="KAK6764419.1"/>
    <property type="molecule type" value="Genomic_DNA"/>
</dbReference>
<feature type="domain" description="Helix-turn-helix" evidence="1">
    <location>
        <begin position="36"/>
        <end position="83"/>
    </location>
</feature>
<accession>A0ABR1EP58</accession>
<evidence type="ECO:0000259" key="1">
    <source>
        <dbReference type="Pfam" id="PF26215"/>
    </source>
</evidence>
<proteinExistence type="predicted"/>
<dbReference type="Pfam" id="PF26215">
    <property type="entry name" value="HTH_animal"/>
    <property type="match status" value="1"/>
</dbReference>
<keyword evidence="3" id="KW-1185">Reference proteome</keyword>
<name>A0ABR1EP58_NECAM</name>
<dbReference type="InterPro" id="IPR058912">
    <property type="entry name" value="HTH_animal"/>
</dbReference>
<evidence type="ECO:0000313" key="2">
    <source>
        <dbReference type="EMBL" id="KAK6764419.1"/>
    </source>
</evidence>
<protein>
    <recommendedName>
        <fullName evidence="1">Helix-turn-helix domain-containing protein</fullName>
    </recommendedName>
</protein>
<reference evidence="2 3" key="1">
    <citation type="submission" date="2023-08" db="EMBL/GenBank/DDBJ databases">
        <title>A Necator americanus chromosomal reference genome.</title>
        <authorList>
            <person name="Ilik V."/>
            <person name="Petrzelkova K.J."/>
            <person name="Pardy F."/>
            <person name="Fuh T."/>
            <person name="Niatou-Singa F.S."/>
            <person name="Gouil Q."/>
            <person name="Baker L."/>
            <person name="Ritchie M.E."/>
            <person name="Jex A.R."/>
            <person name="Gazzola D."/>
            <person name="Li H."/>
            <person name="Toshio Fujiwara R."/>
            <person name="Zhan B."/>
            <person name="Aroian R.V."/>
            <person name="Pafco B."/>
            <person name="Schwarz E.M."/>
        </authorList>
    </citation>
    <scope>NUCLEOTIDE SEQUENCE [LARGE SCALE GENOMIC DNA]</scope>
    <source>
        <strain evidence="2 3">Aroian</strain>
        <tissue evidence="2">Whole animal</tissue>
    </source>
</reference>
<comment type="caution">
    <text evidence="2">The sequence shown here is derived from an EMBL/GenBank/DDBJ whole genome shotgun (WGS) entry which is preliminary data.</text>
</comment>
<organism evidence="2 3">
    <name type="scientific">Necator americanus</name>
    <name type="common">Human hookworm</name>
    <dbReference type="NCBI Taxonomy" id="51031"/>
    <lineage>
        <taxon>Eukaryota</taxon>
        <taxon>Metazoa</taxon>
        <taxon>Ecdysozoa</taxon>
        <taxon>Nematoda</taxon>
        <taxon>Chromadorea</taxon>
        <taxon>Rhabditida</taxon>
        <taxon>Rhabditina</taxon>
        <taxon>Rhabditomorpha</taxon>
        <taxon>Strongyloidea</taxon>
        <taxon>Ancylostomatidae</taxon>
        <taxon>Bunostominae</taxon>
        <taxon>Necator</taxon>
    </lineage>
</organism>
<evidence type="ECO:0000313" key="3">
    <source>
        <dbReference type="Proteomes" id="UP001303046"/>
    </source>
</evidence>
<gene>
    <name evidence="2" type="primary">Necator_chrX.g24826</name>
    <name evidence="2" type="ORF">RB195_024661</name>
</gene>
<dbReference type="Proteomes" id="UP001303046">
    <property type="component" value="Unassembled WGS sequence"/>
</dbReference>
<sequence length="257" mass="29541">MDTCFELLNQQSFYIIQLTMEKHEENWLSFLNVEMPWSNAHRWKTKKSVIRNMFRTAVRVTSYVQERIDAVNLAQRIATSNGYIVDSPRRPGLIAQRDYAKMDDSRKISFCLPFITDYLSKAITTSLVRCGLDDQVRVVEIPPTILKKQLVRNRMYDRICLIQNCAICPFGKAGDCMVSGVVYLISCKTCGEQYIGETGRPLCVCIKQHLDGMKHSNAATHLGTHRRKCRENARFCISATILSYKPEILTRRSLEAF</sequence>